<organism evidence="1 2">
    <name type="scientific">Acinetobacter nectaris CIP 110549</name>
    <dbReference type="NCBI Taxonomy" id="1392540"/>
    <lineage>
        <taxon>Bacteria</taxon>
        <taxon>Pseudomonadati</taxon>
        <taxon>Pseudomonadota</taxon>
        <taxon>Gammaproteobacteria</taxon>
        <taxon>Moraxellales</taxon>
        <taxon>Moraxellaceae</taxon>
        <taxon>Acinetobacter</taxon>
    </lineage>
</organism>
<gene>
    <name evidence="1" type="ORF">P256_00141</name>
</gene>
<dbReference type="STRING" id="1392540.P256_00141"/>
<keyword evidence="2" id="KW-1185">Reference proteome</keyword>
<dbReference type="OrthoDB" id="195616at2"/>
<dbReference type="AlphaFoldDB" id="V2TGE5"/>
<sequence length="158" mass="18059">MNKNKNIIIFIVAILIGVFAYKSFQKIHQPQPKTNIVYQQPQNKQNVSENQTIQQAYKNHQSNVIVEGEGVVKKVLRTDNEGSRHQKFILDVGNKLTILVAHNIDLASEIPKLAVGETVKFKGEYEYNEKGGVLHWTHKDPRQKHEDGWLNVAGTIYQ</sequence>
<evidence type="ECO:0008006" key="3">
    <source>
        <dbReference type="Google" id="ProtNLM"/>
    </source>
</evidence>
<accession>V2TGE5</accession>
<reference evidence="1 2" key="1">
    <citation type="submission" date="2013-10" db="EMBL/GenBank/DDBJ databases">
        <title>The Genome Sequence of Acinetobacter nectaris CIP 110549.</title>
        <authorList>
            <consortium name="The Broad Institute Genomics Platform"/>
            <consortium name="The Broad Institute Genome Sequencing Center for Infectious Disease"/>
            <person name="Cerqueira G."/>
            <person name="Feldgarden M."/>
            <person name="Courvalin P."/>
            <person name="Grillot-Courvalin C."/>
            <person name="Clermont D."/>
            <person name="Rocha E."/>
            <person name="Yoon E.-J."/>
            <person name="Nemec A."/>
            <person name="Young S.K."/>
            <person name="Zeng Q."/>
            <person name="Gargeya S."/>
            <person name="Fitzgerald M."/>
            <person name="Abouelleil A."/>
            <person name="Alvarado L."/>
            <person name="Berlin A.M."/>
            <person name="Chapman S.B."/>
            <person name="Gainer-Dewar J."/>
            <person name="Goldberg J."/>
            <person name="Gnerre S."/>
            <person name="Griggs A."/>
            <person name="Gujja S."/>
            <person name="Hansen M."/>
            <person name="Howarth C."/>
            <person name="Imamovic A."/>
            <person name="Ireland A."/>
            <person name="Larimer J."/>
            <person name="McCowan C."/>
            <person name="Murphy C."/>
            <person name="Pearson M."/>
            <person name="Poon T.W."/>
            <person name="Priest M."/>
            <person name="Roberts A."/>
            <person name="Saif S."/>
            <person name="Shea T."/>
            <person name="Sykes S."/>
            <person name="Wortman J."/>
            <person name="Nusbaum C."/>
            <person name="Birren B."/>
        </authorList>
    </citation>
    <scope>NUCLEOTIDE SEQUENCE [LARGE SCALE GENOMIC DNA]</scope>
    <source>
        <strain evidence="1 2">CIP 110549</strain>
    </source>
</reference>
<name>V2TGE5_9GAMM</name>
<evidence type="ECO:0000313" key="2">
    <source>
        <dbReference type="Proteomes" id="UP000023785"/>
    </source>
</evidence>
<proteinExistence type="predicted"/>
<protein>
    <recommendedName>
        <fullName evidence="3">DUF3465 domain-containing protein</fullName>
    </recommendedName>
</protein>
<dbReference type="Pfam" id="PF11948">
    <property type="entry name" value="DUF3465"/>
    <property type="match status" value="1"/>
</dbReference>
<dbReference type="eggNOG" id="COG1463">
    <property type="taxonomic scope" value="Bacteria"/>
</dbReference>
<dbReference type="RefSeq" id="WP_023271746.1">
    <property type="nucleotide sequence ID" value="NZ_KI530712.1"/>
</dbReference>
<dbReference type="Proteomes" id="UP000023785">
    <property type="component" value="Unassembled WGS sequence"/>
</dbReference>
<dbReference type="PATRIC" id="fig|1392540.3.peg.137"/>
<dbReference type="EMBL" id="AYER01000001">
    <property type="protein sequence ID" value="ESK41153.1"/>
    <property type="molecule type" value="Genomic_DNA"/>
</dbReference>
<dbReference type="HOGENOM" id="CLU_106707_1_0_6"/>
<comment type="caution">
    <text evidence="1">The sequence shown here is derived from an EMBL/GenBank/DDBJ whole genome shotgun (WGS) entry which is preliminary data.</text>
</comment>
<evidence type="ECO:0000313" key="1">
    <source>
        <dbReference type="EMBL" id="ESK41153.1"/>
    </source>
</evidence>
<dbReference type="InterPro" id="IPR021856">
    <property type="entry name" value="DUF3465"/>
</dbReference>